<reference evidence="1 2" key="1">
    <citation type="submission" date="2018-02" db="EMBL/GenBank/DDBJ databases">
        <title>Complete genome sequence of Streptomyces dengpaensis, the producer of angucyclines.</title>
        <authorList>
            <person name="Yumei L."/>
        </authorList>
    </citation>
    <scope>NUCLEOTIDE SEQUENCE [LARGE SCALE GENOMIC DNA]</scope>
    <source>
        <strain evidence="1 2">XZHG99</strain>
    </source>
</reference>
<proteinExistence type="predicted"/>
<accession>A0ABN5IDN9</accession>
<keyword evidence="2" id="KW-1185">Reference proteome</keyword>
<evidence type="ECO:0000313" key="2">
    <source>
        <dbReference type="Proteomes" id="UP000238413"/>
    </source>
</evidence>
<evidence type="ECO:0000313" key="1">
    <source>
        <dbReference type="EMBL" id="AVH61153.1"/>
    </source>
</evidence>
<dbReference type="InterPro" id="IPR026337">
    <property type="entry name" value="AKG_HExxH"/>
</dbReference>
<dbReference type="RefSeq" id="WP_099500026.1">
    <property type="nucleotide sequence ID" value="NZ_CP026652.1"/>
</dbReference>
<dbReference type="Proteomes" id="UP000238413">
    <property type="component" value="Chromosome"/>
</dbReference>
<gene>
    <name evidence="1" type="ORF">C4B68_13000</name>
</gene>
<dbReference type="EMBL" id="CP026652">
    <property type="protein sequence ID" value="AVH61153.1"/>
    <property type="molecule type" value="Genomic_DNA"/>
</dbReference>
<protein>
    <submittedName>
        <fullName evidence="1">HEXXH motif domain-containing protein</fullName>
    </submittedName>
</protein>
<name>A0ABN5IDN9_9ACTN</name>
<dbReference type="NCBIfam" id="TIGR04267">
    <property type="entry name" value="mod_HExxH"/>
    <property type="match status" value="1"/>
</dbReference>
<sequence>MLPAVPDRALTELGRTEGGPETLAHLVRDQDTRRLLLLRAVLDAADAADAAVCSAAARRRVGADWEMLVEADRAMPTGVESAGRGPGHGLPVPTGQPAVAGGGSATHTRLSPARARLLHPLTGPWTRRALRGLDTEAGPRTERQSRELSQDLAHFSAIAAVAAARGGICFAVRLTATEGVLTLPSLGALRGAGLGNAPVDVVHRRGRLTLRQKGAADVVVHLESGIGAWSSAPAWTPAYALPGLLPGGAPMPLDDLDPYRTVRGGPRHHALSGPVTLDDPERKRWLQSWSGTAAALRLGGAQRVAEAVALLRCLVPLAVPPGGAAADGRATGGCSATRREAFGAVLSSTPPTPVGFAATLVHELQHTKLTALSEMVTLHHANGAARYFAPWRPDPRPYDGLLQGAYSHLALADFFQRHALADANPAHRESAWAQHARYREQIGAVLPALVGSSDLTSRGRQFVDGMVAVYERMAEQPAPRDHAVRAHEHVRAARALWLQRHAAELRQ</sequence>
<organism evidence="1 2">
    <name type="scientific">Streptomyces dengpaensis</name>
    <dbReference type="NCBI Taxonomy" id="2049881"/>
    <lineage>
        <taxon>Bacteria</taxon>
        <taxon>Bacillati</taxon>
        <taxon>Actinomycetota</taxon>
        <taxon>Actinomycetes</taxon>
        <taxon>Kitasatosporales</taxon>
        <taxon>Streptomycetaceae</taxon>
        <taxon>Streptomyces</taxon>
    </lineage>
</organism>